<dbReference type="AlphaFoldDB" id="S9UPG8"/>
<gene>
    <name evidence="1" type="ORF">STCU_11153</name>
</gene>
<accession>S9UPG8</accession>
<protein>
    <submittedName>
        <fullName evidence="1">Uncharacterized protein</fullName>
    </submittedName>
</protein>
<dbReference type="OrthoDB" id="273690at2759"/>
<evidence type="ECO:0000313" key="1">
    <source>
        <dbReference type="EMBL" id="EPY16546.1"/>
    </source>
</evidence>
<keyword evidence="2" id="KW-1185">Reference proteome</keyword>
<reference evidence="1 2" key="1">
    <citation type="journal article" date="2013" name="PLoS ONE">
        <title>Predicting the Proteins of Angomonas deanei, Strigomonas culicis and Their Respective Endosymbionts Reveals New Aspects of the Trypanosomatidae Family.</title>
        <authorList>
            <person name="Motta M.C."/>
            <person name="Martins A.C."/>
            <person name="de Souza S.S."/>
            <person name="Catta-Preta C.M."/>
            <person name="Silva R."/>
            <person name="Klein C.C."/>
            <person name="de Almeida L.G."/>
            <person name="de Lima Cunha O."/>
            <person name="Ciapina L.P."/>
            <person name="Brocchi M."/>
            <person name="Colabardini A.C."/>
            <person name="de Araujo Lima B."/>
            <person name="Machado C.R."/>
            <person name="de Almeida Soares C.M."/>
            <person name="Probst C.M."/>
            <person name="de Menezes C.B."/>
            <person name="Thompson C.E."/>
            <person name="Bartholomeu D.C."/>
            <person name="Gradia D.F."/>
            <person name="Pavoni D.P."/>
            <person name="Grisard E.C."/>
            <person name="Fantinatti-Garboggini F."/>
            <person name="Marchini F.K."/>
            <person name="Rodrigues-Luiz G.F."/>
            <person name="Wagner G."/>
            <person name="Goldman G.H."/>
            <person name="Fietto J.L."/>
            <person name="Elias M.C."/>
            <person name="Goldman M.H."/>
            <person name="Sagot M.F."/>
            <person name="Pereira M."/>
            <person name="Stoco P.H."/>
            <person name="de Mendonca-Neto R.P."/>
            <person name="Teixeira S.M."/>
            <person name="Maciel T.E."/>
            <person name="de Oliveira Mendes T.A."/>
            <person name="Urmenyi T.P."/>
            <person name="de Souza W."/>
            <person name="Schenkman S."/>
            <person name="de Vasconcelos A.T."/>
        </authorList>
    </citation>
    <scope>NUCLEOTIDE SEQUENCE [LARGE SCALE GENOMIC DNA]</scope>
</reference>
<organism evidence="1 2">
    <name type="scientific">Strigomonas culicis</name>
    <dbReference type="NCBI Taxonomy" id="28005"/>
    <lineage>
        <taxon>Eukaryota</taxon>
        <taxon>Discoba</taxon>
        <taxon>Euglenozoa</taxon>
        <taxon>Kinetoplastea</taxon>
        <taxon>Metakinetoplastina</taxon>
        <taxon>Trypanosomatida</taxon>
        <taxon>Trypanosomatidae</taxon>
        <taxon>Strigomonadinae</taxon>
        <taxon>Strigomonas</taxon>
    </lineage>
</organism>
<dbReference type="EMBL" id="ATMH01011057">
    <property type="protein sequence ID" value="EPY16546.1"/>
    <property type="molecule type" value="Genomic_DNA"/>
</dbReference>
<dbReference type="Proteomes" id="UP000015354">
    <property type="component" value="Unassembled WGS sequence"/>
</dbReference>
<evidence type="ECO:0000313" key="2">
    <source>
        <dbReference type="Proteomes" id="UP000015354"/>
    </source>
</evidence>
<name>S9UPG8_9TRYP</name>
<proteinExistence type="predicted"/>
<sequence>MARPSDSVNLFYALSRSALAQHKLRSGAIRPVISVSLLEEVDDDDAVAGAAAPEVVCRGLSDHTWFALPLQKIHNRYKYKDSSATAQRAAAFMYRQSRHTDADGAANHIFYNEHQIEFTPIVLGSTEVVSDVGLRSAFHFWCLPHPGGAAHRRLRPFRPCSH</sequence>
<comment type="caution">
    <text evidence="1">The sequence shown here is derived from an EMBL/GenBank/DDBJ whole genome shotgun (WGS) entry which is preliminary data.</text>
</comment>